<dbReference type="PANTHER" id="PTHR47267">
    <property type="match status" value="1"/>
</dbReference>
<dbReference type="InterPro" id="IPR000150">
    <property type="entry name" value="Cof"/>
</dbReference>
<keyword evidence="4" id="KW-0460">Magnesium</keyword>
<dbReference type="EMBL" id="CP042243">
    <property type="protein sequence ID" value="QEK13460.1"/>
    <property type="molecule type" value="Genomic_DNA"/>
</dbReference>
<comment type="similarity">
    <text evidence="5">Belongs to the HAD-like hydrolase superfamily. Cof family.</text>
</comment>
<evidence type="ECO:0000256" key="2">
    <source>
        <dbReference type="ARBA" id="ARBA00022723"/>
    </source>
</evidence>
<evidence type="ECO:0000256" key="1">
    <source>
        <dbReference type="ARBA" id="ARBA00001946"/>
    </source>
</evidence>
<dbReference type="SFLD" id="SFLDS00003">
    <property type="entry name" value="Haloacid_Dehalogenase"/>
    <property type="match status" value="1"/>
</dbReference>
<name>A0A5C0SGZ1_CRATE</name>
<sequence>MKYKAVISDLDGTLLNCQHRISDYTKEIINKVIEKGIKFFIATGRHHMDATYIGKQLGLDTTFITSNGARVHNEKREEIFSHDLDENIVREILAMDFDPEIHVNIYQGDRWLTEKENEWVNQFKNESGFFYELVNFKKLEDYKATKLFLICENYDKLERIREIIDERFYGKLNIAFSLPECLEIMPKGISKGMALKKVLKQYNIKPKEVIAFGDGLNDFEMLKTVGKGLIMGNAHYKLKEALPENEVIGTNDDDGVAKYLKEVFLT</sequence>
<evidence type="ECO:0000256" key="5">
    <source>
        <dbReference type="ARBA" id="ARBA00034778"/>
    </source>
</evidence>
<dbReference type="SFLD" id="SFLDG01144">
    <property type="entry name" value="C2.B.4:_PGP_Like"/>
    <property type="match status" value="1"/>
</dbReference>
<evidence type="ECO:0000256" key="3">
    <source>
        <dbReference type="ARBA" id="ARBA00022801"/>
    </source>
</evidence>
<dbReference type="RefSeq" id="WP_148810632.1">
    <property type="nucleotide sequence ID" value="NZ_CP042243.1"/>
</dbReference>
<dbReference type="OrthoDB" id="9781413at2"/>
<protein>
    <submittedName>
        <fullName evidence="6">Cof-type HAD-IIB family hydrolase</fullName>
    </submittedName>
</protein>
<evidence type="ECO:0000256" key="4">
    <source>
        <dbReference type="ARBA" id="ARBA00022842"/>
    </source>
</evidence>
<dbReference type="Proteomes" id="UP000324646">
    <property type="component" value="Chromosome"/>
</dbReference>
<evidence type="ECO:0000313" key="6">
    <source>
        <dbReference type="EMBL" id="QEK13460.1"/>
    </source>
</evidence>
<keyword evidence="3 6" id="KW-0378">Hydrolase</keyword>
<dbReference type="InterPro" id="IPR036412">
    <property type="entry name" value="HAD-like_sf"/>
</dbReference>
<reference evidence="6 7" key="1">
    <citation type="submission" date="2019-07" db="EMBL/GenBank/DDBJ databases">
        <title>Complete genome of Crassaminicella thermophila SY095.</title>
        <authorList>
            <person name="Li X."/>
        </authorList>
    </citation>
    <scope>NUCLEOTIDE SEQUENCE [LARGE SCALE GENOMIC DNA]</scope>
    <source>
        <strain evidence="6 7">SY095</strain>
    </source>
</reference>
<dbReference type="GO" id="GO:0016791">
    <property type="term" value="F:phosphatase activity"/>
    <property type="evidence" value="ECO:0007669"/>
    <property type="project" value="UniProtKB-ARBA"/>
</dbReference>
<dbReference type="PANTHER" id="PTHR47267:SF4">
    <property type="entry name" value="PYRIDOXAL PHOSPHATE PHOSPHATASE YIGL"/>
    <property type="match status" value="1"/>
</dbReference>
<dbReference type="GO" id="GO:0046872">
    <property type="term" value="F:metal ion binding"/>
    <property type="evidence" value="ECO:0007669"/>
    <property type="project" value="UniProtKB-KW"/>
</dbReference>
<dbReference type="SFLD" id="SFLDG01140">
    <property type="entry name" value="C2.B:_Phosphomannomutase_and_P"/>
    <property type="match status" value="1"/>
</dbReference>
<dbReference type="PROSITE" id="PS01228">
    <property type="entry name" value="COF_1"/>
    <property type="match status" value="1"/>
</dbReference>
<dbReference type="NCBIfam" id="TIGR00099">
    <property type="entry name" value="Cof-subfamily"/>
    <property type="match status" value="1"/>
</dbReference>
<keyword evidence="7" id="KW-1185">Reference proteome</keyword>
<comment type="cofactor">
    <cofactor evidence="1">
        <name>Mg(2+)</name>
        <dbReference type="ChEBI" id="CHEBI:18420"/>
    </cofactor>
</comment>
<evidence type="ECO:0000313" key="7">
    <source>
        <dbReference type="Proteomes" id="UP000324646"/>
    </source>
</evidence>
<dbReference type="Pfam" id="PF08282">
    <property type="entry name" value="Hydrolase_3"/>
    <property type="match status" value="1"/>
</dbReference>
<organism evidence="6 7">
    <name type="scientific">Crassaminicella thermophila</name>
    <dbReference type="NCBI Taxonomy" id="2599308"/>
    <lineage>
        <taxon>Bacteria</taxon>
        <taxon>Bacillati</taxon>
        <taxon>Bacillota</taxon>
        <taxon>Clostridia</taxon>
        <taxon>Eubacteriales</taxon>
        <taxon>Clostridiaceae</taxon>
        <taxon>Crassaminicella</taxon>
    </lineage>
</organism>
<dbReference type="NCBIfam" id="TIGR01484">
    <property type="entry name" value="HAD-SF-IIB"/>
    <property type="match status" value="1"/>
</dbReference>
<dbReference type="SUPFAM" id="SSF56784">
    <property type="entry name" value="HAD-like"/>
    <property type="match status" value="1"/>
</dbReference>
<dbReference type="Gene3D" id="3.30.1240.10">
    <property type="match status" value="1"/>
</dbReference>
<keyword evidence="2" id="KW-0479">Metal-binding</keyword>
<dbReference type="KEGG" id="crs:FQB35_14970"/>
<gene>
    <name evidence="6" type="ORF">FQB35_14970</name>
</gene>
<dbReference type="InterPro" id="IPR023214">
    <property type="entry name" value="HAD_sf"/>
</dbReference>
<dbReference type="InterPro" id="IPR006379">
    <property type="entry name" value="HAD-SF_hydro_IIB"/>
</dbReference>
<dbReference type="PROSITE" id="PS01229">
    <property type="entry name" value="COF_2"/>
    <property type="match status" value="1"/>
</dbReference>
<proteinExistence type="inferred from homology"/>
<dbReference type="AlphaFoldDB" id="A0A5C0SGZ1"/>
<accession>A0A5C0SGZ1</accession>
<dbReference type="Gene3D" id="3.40.50.1000">
    <property type="entry name" value="HAD superfamily/HAD-like"/>
    <property type="match status" value="1"/>
</dbReference>
<dbReference type="CDD" id="cd07516">
    <property type="entry name" value="HAD_Pase"/>
    <property type="match status" value="1"/>
</dbReference>